<dbReference type="InterPro" id="IPR051544">
    <property type="entry name" value="TPS_OM_transporter"/>
</dbReference>
<evidence type="ECO:0000256" key="3">
    <source>
        <dbReference type="ARBA" id="ARBA00023237"/>
    </source>
</evidence>
<dbReference type="GO" id="GO:0008320">
    <property type="term" value="F:protein transmembrane transporter activity"/>
    <property type="evidence" value="ECO:0007669"/>
    <property type="project" value="TreeGrafter"/>
</dbReference>
<reference evidence="7 8" key="1">
    <citation type="submission" date="2017-05" db="EMBL/GenBank/DDBJ databases">
        <title>Complete and WGS of Bordetella genogroups.</title>
        <authorList>
            <person name="Spilker T."/>
            <person name="LiPuma J."/>
        </authorList>
    </citation>
    <scope>NUCLEOTIDE SEQUENCE [LARGE SCALE GENOMIC DNA]</scope>
    <source>
        <strain evidence="7 8">AU9919</strain>
    </source>
</reference>
<keyword evidence="8" id="KW-1185">Reference proteome</keyword>
<evidence type="ECO:0000259" key="6">
    <source>
        <dbReference type="Pfam" id="PF17287"/>
    </source>
</evidence>
<dbReference type="PIRSF" id="PIRSF029745">
    <property type="entry name" value="FhaC"/>
    <property type="match status" value="1"/>
</dbReference>
<feature type="domain" description="Polypeptide-transport-associated ShlB-type" evidence="5">
    <location>
        <begin position="106"/>
        <end position="163"/>
    </location>
</feature>
<dbReference type="GO" id="GO:0046819">
    <property type="term" value="P:protein secretion by the type V secretion system"/>
    <property type="evidence" value="ECO:0007669"/>
    <property type="project" value="TreeGrafter"/>
</dbReference>
<dbReference type="PANTHER" id="PTHR34597:SF3">
    <property type="entry name" value="OUTER MEMBRANE TRANSPORTER CDIB"/>
    <property type="match status" value="1"/>
</dbReference>
<protein>
    <submittedName>
        <fullName evidence="7">Peptide ABC transporter permease</fullName>
    </submittedName>
</protein>
<evidence type="ECO:0000313" key="8">
    <source>
        <dbReference type="Proteomes" id="UP000216885"/>
    </source>
</evidence>
<dbReference type="Pfam" id="PF08479">
    <property type="entry name" value="POTRA_2"/>
    <property type="match status" value="1"/>
</dbReference>
<dbReference type="AlphaFoldDB" id="A0A261U860"/>
<keyword evidence="3" id="KW-0998">Cell outer membrane</keyword>
<keyword evidence="2" id="KW-0812">Transmembrane</keyword>
<dbReference type="Proteomes" id="UP000216885">
    <property type="component" value="Unassembled WGS sequence"/>
</dbReference>
<evidence type="ECO:0000313" key="7">
    <source>
        <dbReference type="EMBL" id="OZI57697.1"/>
    </source>
</evidence>
<dbReference type="InterPro" id="IPR027282">
    <property type="entry name" value="TPS"/>
</dbReference>
<dbReference type="InterPro" id="IPR005565">
    <property type="entry name" value="Hemolysn_activator_HlyB_C"/>
</dbReference>
<dbReference type="Gene3D" id="2.40.160.50">
    <property type="entry name" value="membrane protein fhac: a member of the omp85/tpsb transporter family"/>
    <property type="match status" value="1"/>
</dbReference>
<evidence type="ECO:0000256" key="2">
    <source>
        <dbReference type="ARBA" id="ARBA00022692"/>
    </source>
</evidence>
<accession>A0A261U860</accession>
<keyword evidence="1" id="KW-0472">Membrane</keyword>
<keyword evidence="1" id="KW-1134">Transmembrane beta strand</keyword>
<organism evidence="7 8">
    <name type="scientific">Bordetella genomosp. 4</name>
    <dbReference type="NCBI Taxonomy" id="463044"/>
    <lineage>
        <taxon>Bacteria</taxon>
        <taxon>Pseudomonadati</taxon>
        <taxon>Pseudomonadota</taxon>
        <taxon>Betaproteobacteria</taxon>
        <taxon>Burkholderiales</taxon>
        <taxon>Alcaligenaceae</taxon>
        <taxon>Bordetella</taxon>
    </lineage>
</organism>
<sequence>MHMVHRCLTWMRQLKFRCFLRAVNTAGVLASTIVPGWATTVDAATQADEILRHQAHELGQQRARAEQRPDVFPETGSAVDDAQAWVLPHETPCFSLSAVLWQGDPPPKEIQAMARSFIGKCVGLHGLNILQAQLTARLVDSGLITAWVRMPEQSLAEGTLTLRYGAGRIAEVRSEGAPGWWRTVLPSGPGDELNQRDLDQALENIQRLRGQSDARIDIAPGTELGASDILLQPGSGKRWHAYVGGDNAGLKAMGRKRLNAGLTLDSPLLLYDQLSVSWNSNAGLRNHDNNARAASVHYSIPFGYWTMFASAGRSSYRQTVSGFDEPIAYGGTTQQVDIGMSVVPYRGTHSKSTVVAKVLRKRVGGMINSIDIEVQRRDIMGYELGYQHRHYVGRTVVDLGAGVRGTVPRYSKHPGYVYGDAGWNGRTTILAANAGTYLPFTLAQQQMAYQFNWQLQHAKTHIVPADYFTIGDRYRVRGFDGQMTLAAEDGWGLRNDLSWNLSTLGQQLYAGLDAGRVSGPSAQYLSGRTLVGAVAGLRGRLSVPYVDTSYDVSLGWPLKKPETFPTSNVVFAAALMFEF</sequence>
<dbReference type="Gene3D" id="3.10.20.310">
    <property type="entry name" value="membrane protein fhac"/>
    <property type="match status" value="1"/>
</dbReference>
<proteinExistence type="predicted"/>
<evidence type="ECO:0000256" key="1">
    <source>
        <dbReference type="ARBA" id="ARBA00022452"/>
    </source>
</evidence>
<name>A0A261U860_9BORD</name>
<dbReference type="EMBL" id="NEVQ01000012">
    <property type="protein sequence ID" value="OZI57697.1"/>
    <property type="molecule type" value="Genomic_DNA"/>
</dbReference>
<comment type="caution">
    <text evidence="7">The sequence shown here is derived from an EMBL/GenBank/DDBJ whole genome shotgun (WGS) entry which is preliminary data.</text>
</comment>
<dbReference type="InterPro" id="IPR035251">
    <property type="entry name" value="ShlB_POTRA"/>
</dbReference>
<dbReference type="PANTHER" id="PTHR34597">
    <property type="entry name" value="SLR1661 PROTEIN"/>
    <property type="match status" value="1"/>
</dbReference>
<dbReference type="Pfam" id="PF17287">
    <property type="entry name" value="POTRA_3"/>
    <property type="match status" value="1"/>
</dbReference>
<gene>
    <name evidence="7" type="ORF">CAL20_10005</name>
</gene>
<dbReference type="Pfam" id="PF03865">
    <property type="entry name" value="ShlB"/>
    <property type="match status" value="1"/>
</dbReference>
<evidence type="ECO:0000259" key="4">
    <source>
        <dbReference type="Pfam" id="PF03865"/>
    </source>
</evidence>
<dbReference type="InterPro" id="IPR013686">
    <property type="entry name" value="Polypept-transport_assoc_ShlB"/>
</dbReference>
<feature type="domain" description="Haemolysin activator HlyB C-terminal" evidence="4">
    <location>
        <begin position="225"/>
        <end position="539"/>
    </location>
</feature>
<feature type="domain" description="ShlB POTRA" evidence="6">
    <location>
        <begin position="168"/>
        <end position="220"/>
    </location>
</feature>
<evidence type="ECO:0000259" key="5">
    <source>
        <dbReference type="Pfam" id="PF08479"/>
    </source>
</evidence>
<dbReference type="GO" id="GO:0098046">
    <property type="term" value="C:type V protein secretion system complex"/>
    <property type="evidence" value="ECO:0007669"/>
    <property type="project" value="TreeGrafter"/>
</dbReference>